<comment type="caution">
    <text evidence="1">The sequence shown here is derived from an EMBL/GenBank/DDBJ whole genome shotgun (WGS) entry which is preliminary data.</text>
</comment>
<protein>
    <recommendedName>
        <fullName evidence="3">F-box domain-containing protein</fullName>
    </recommendedName>
</protein>
<name>A0AAD7JDM8_9AGAR</name>
<dbReference type="Gene3D" id="3.80.10.10">
    <property type="entry name" value="Ribonuclease Inhibitor"/>
    <property type="match status" value="1"/>
</dbReference>
<dbReference type="PANTHER" id="PTHR38926">
    <property type="entry name" value="F-BOX DOMAIN CONTAINING PROTEIN, EXPRESSED"/>
    <property type="match status" value="1"/>
</dbReference>
<reference evidence="1" key="1">
    <citation type="submission" date="2023-03" db="EMBL/GenBank/DDBJ databases">
        <title>Massive genome expansion in bonnet fungi (Mycena s.s.) driven by repeated elements and novel gene families across ecological guilds.</title>
        <authorList>
            <consortium name="Lawrence Berkeley National Laboratory"/>
            <person name="Harder C.B."/>
            <person name="Miyauchi S."/>
            <person name="Viragh M."/>
            <person name="Kuo A."/>
            <person name="Thoen E."/>
            <person name="Andreopoulos B."/>
            <person name="Lu D."/>
            <person name="Skrede I."/>
            <person name="Drula E."/>
            <person name="Henrissat B."/>
            <person name="Morin E."/>
            <person name="Kohler A."/>
            <person name="Barry K."/>
            <person name="LaButti K."/>
            <person name="Morin E."/>
            <person name="Salamov A."/>
            <person name="Lipzen A."/>
            <person name="Mereny Z."/>
            <person name="Hegedus B."/>
            <person name="Baldrian P."/>
            <person name="Stursova M."/>
            <person name="Weitz H."/>
            <person name="Taylor A."/>
            <person name="Grigoriev I.V."/>
            <person name="Nagy L.G."/>
            <person name="Martin F."/>
            <person name="Kauserud H."/>
        </authorList>
    </citation>
    <scope>NUCLEOTIDE SEQUENCE</scope>
    <source>
        <strain evidence="1">CBHHK182m</strain>
    </source>
</reference>
<gene>
    <name evidence="1" type="ORF">B0H16DRAFT_1529026</name>
</gene>
<dbReference type="InterPro" id="IPR006553">
    <property type="entry name" value="Leu-rich_rpt_Cys-con_subtyp"/>
</dbReference>
<dbReference type="SMART" id="SM00367">
    <property type="entry name" value="LRR_CC"/>
    <property type="match status" value="1"/>
</dbReference>
<dbReference type="SUPFAM" id="SSF52047">
    <property type="entry name" value="RNI-like"/>
    <property type="match status" value="1"/>
</dbReference>
<evidence type="ECO:0000313" key="1">
    <source>
        <dbReference type="EMBL" id="KAJ7762497.1"/>
    </source>
</evidence>
<dbReference type="PANTHER" id="PTHR38926:SF2">
    <property type="entry name" value="F-BOX_LRR-REPEAT PROTEIN 21-RELATED"/>
    <property type="match status" value="1"/>
</dbReference>
<dbReference type="AlphaFoldDB" id="A0AAD7JDM8"/>
<organism evidence="1 2">
    <name type="scientific">Mycena metata</name>
    <dbReference type="NCBI Taxonomy" id="1033252"/>
    <lineage>
        <taxon>Eukaryota</taxon>
        <taxon>Fungi</taxon>
        <taxon>Dikarya</taxon>
        <taxon>Basidiomycota</taxon>
        <taxon>Agaricomycotina</taxon>
        <taxon>Agaricomycetes</taxon>
        <taxon>Agaricomycetidae</taxon>
        <taxon>Agaricales</taxon>
        <taxon>Marasmiineae</taxon>
        <taxon>Mycenaceae</taxon>
        <taxon>Mycena</taxon>
    </lineage>
</organism>
<dbReference type="EMBL" id="JARKIB010000032">
    <property type="protein sequence ID" value="KAJ7762497.1"/>
    <property type="molecule type" value="Genomic_DNA"/>
</dbReference>
<dbReference type="Proteomes" id="UP001215598">
    <property type="component" value="Unassembled WGS sequence"/>
</dbReference>
<dbReference type="InterPro" id="IPR032675">
    <property type="entry name" value="LRR_dom_sf"/>
</dbReference>
<evidence type="ECO:0000313" key="2">
    <source>
        <dbReference type="Proteomes" id="UP001215598"/>
    </source>
</evidence>
<proteinExistence type="predicted"/>
<sequence>MSSPFASKLGTNYCPQDEELVEIKNLMIEPVLRVKGLDEEIAALQEKIVTLSEERDTLVAYVDAHRALASPLRRLPLDIIQEIFMACLPTHRNCVMSAQEAPILLGRICSSWRTISRSSARLWSSLHIVEPTRPYSSPHNSRPTVFELKVAQRLKVAKAWLERSGQCPLSISLESNLDHGMTPPLSPSPAPPNTDLFVAALLPFVRRWQSIRLVVPPLSLETLSHLTEDDVPMLKHLKIVQRPERPHNNTQWNLASVLRAPNLSRFSISGSNMAPSDLPLRWNQLIALSIMGPAWGMGNAQTSELALSILSRCPELRTCKMLVHDTPEGHMGHIPAPLSDAIVECHFLNTLDIMCVGAPLYTSGRLLGRLSTPNLRDFRLRGQGEPHTTFTADTVVSALAASTRLESISIDSDTFSKATLLAFLRGLPPTVRNLRITDLFHSWHSPYTDGVLDDDVLAAFSPSPNLDSPIPLCPALQELTITHCHNITDEAIFRFVSSRVPALKRVEIRFDRDRQVNILPRLKPFVDAGLLAVLSYVPPPLMQFSPWQGLPDAPPGSMPWMTPVNFLT</sequence>
<evidence type="ECO:0008006" key="3">
    <source>
        <dbReference type="Google" id="ProtNLM"/>
    </source>
</evidence>
<keyword evidence="2" id="KW-1185">Reference proteome</keyword>
<accession>A0AAD7JDM8</accession>